<reference evidence="2" key="1">
    <citation type="submission" date="2022-11" db="UniProtKB">
        <authorList>
            <consortium name="WormBaseParasite"/>
        </authorList>
    </citation>
    <scope>IDENTIFICATION</scope>
</reference>
<dbReference type="Proteomes" id="UP000887576">
    <property type="component" value="Unplaced"/>
</dbReference>
<protein>
    <submittedName>
        <fullName evidence="2">Uncharacterized protein</fullName>
    </submittedName>
</protein>
<sequence length="111" mass="12897">MGPKHFRGTNFCDDQRFCLCTLHPNFPGPRSCRGWRRCGRQESVHGWPQRTVDWQHLSHFQSQFVVDWNCFQSDSLHSAVRLHHRAFAGAEPEPQKTTKTNFWSQSGVKTG</sequence>
<evidence type="ECO:0000313" key="1">
    <source>
        <dbReference type="Proteomes" id="UP000887576"/>
    </source>
</evidence>
<name>A0AC34R5R8_9BILA</name>
<accession>A0AC34R5R8</accession>
<dbReference type="WBParaSite" id="JU765_v2.g3595.t1">
    <property type="protein sequence ID" value="JU765_v2.g3595.t1"/>
    <property type="gene ID" value="JU765_v2.g3595"/>
</dbReference>
<evidence type="ECO:0000313" key="2">
    <source>
        <dbReference type="WBParaSite" id="JU765_v2.g3595.t1"/>
    </source>
</evidence>
<organism evidence="1 2">
    <name type="scientific">Panagrolaimus sp. JU765</name>
    <dbReference type="NCBI Taxonomy" id="591449"/>
    <lineage>
        <taxon>Eukaryota</taxon>
        <taxon>Metazoa</taxon>
        <taxon>Ecdysozoa</taxon>
        <taxon>Nematoda</taxon>
        <taxon>Chromadorea</taxon>
        <taxon>Rhabditida</taxon>
        <taxon>Tylenchina</taxon>
        <taxon>Panagrolaimomorpha</taxon>
        <taxon>Panagrolaimoidea</taxon>
        <taxon>Panagrolaimidae</taxon>
        <taxon>Panagrolaimus</taxon>
    </lineage>
</organism>
<proteinExistence type="predicted"/>